<sequence>MVYCILRILNNNALLAEEKGDGSERILLGKGIGFGKRAGDEVTIDEGVQVYTPVVREEQHSAIHAVNAIDPVYIETAGKIIEAAEKVFDSINGDILLPLADHLAFAARRERENIFLSNPFIPDIKILFGKEYAVALESRSIIEEMTGYRISDDEAGFIALHIHSGLSDEAVSETLKATQLIDESMQIIEEHLEKEMQKEALNYIRLMSHLYYMVVRTKTGEAVNIDLNEFVQEKYPEAMKIAALICDNMAEKLERQIMQEEVGFLAIHIQRMIAA</sequence>
<dbReference type="InterPro" id="IPR036634">
    <property type="entry name" value="PRD_sf"/>
</dbReference>
<reference evidence="4 5" key="2">
    <citation type="submission" date="2019-03" db="EMBL/GenBank/DDBJ databases">
        <title>Genomic Encyclopedia of Type Strains, Phase IV (KMG-IV): sequencing the most valuable type-strain genomes for metagenomic binning, comparative biology and taxonomic classification.</title>
        <authorList>
            <person name="Goeker M."/>
        </authorList>
    </citation>
    <scope>NUCLEOTIDE SEQUENCE [LARGE SCALE GENOMIC DNA]</scope>
    <source>
        <strain evidence="4 5">DSM 103426</strain>
    </source>
</reference>
<feature type="domain" description="PRD" evidence="2">
    <location>
        <begin position="68"/>
        <end position="171"/>
    </location>
</feature>
<dbReference type="InterPro" id="IPR036650">
    <property type="entry name" value="CAT_RNA-bd_dom_sf"/>
</dbReference>
<dbReference type="Pfam" id="PF00874">
    <property type="entry name" value="PRD"/>
    <property type="match status" value="2"/>
</dbReference>
<dbReference type="RefSeq" id="WP_009263696.1">
    <property type="nucleotide sequence ID" value="NZ_BHEO01000002.1"/>
</dbReference>
<reference evidence="3 6" key="1">
    <citation type="journal article" date="2018" name="Int. J. Syst. Evol. Microbiol.">
        <title>Draft Genome Sequence of Faecalimonas umbilicata JCM 30896T, an Acetate-Producing Bacterium Isolated from Human Feces.</title>
        <authorList>
            <person name="Sakamoto M."/>
            <person name="Ikeyama N."/>
            <person name="Yuki M."/>
            <person name="Ohkuma M."/>
        </authorList>
    </citation>
    <scope>NUCLEOTIDE SEQUENCE [LARGE SCALE GENOMIC DNA]</scope>
    <source>
        <strain evidence="3 6">EGH7</strain>
    </source>
</reference>
<evidence type="ECO:0000259" key="2">
    <source>
        <dbReference type="PROSITE" id="PS51372"/>
    </source>
</evidence>
<dbReference type="Pfam" id="PF03123">
    <property type="entry name" value="CAT_RBD"/>
    <property type="match status" value="1"/>
</dbReference>
<dbReference type="SMART" id="SM01061">
    <property type="entry name" value="CAT_RBD"/>
    <property type="match status" value="1"/>
</dbReference>
<dbReference type="EMBL" id="BHEO01000002">
    <property type="protein sequence ID" value="GBU04053.1"/>
    <property type="molecule type" value="Genomic_DNA"/>
</dbReference>
<organism evidence="4 5">
    <name type="scientific">Faecalimonas umbilicata</name>
    <dbReference type="NCBI Taxonomy" id="1912855"/>
    <lineage>
        <taxon>Bacteria</taxon>
        <taxon>Bacillati</taxon>
        <taxon>Bacillota</taxon>
        <taxon>Clostridia</taxon>
        <taxon>Lachnospirales</taxon>
        <taxon>Lachnospiraceae</taxon>
        <taxon>Faecalimonas</taxon>
    </lineage>
</organism>
<dbReference type="EMBL" id="SLZV01000001">
    <property type="protein sequence ID" value="TCS70326.1"/>
    <property type="molecule type" value="Genomic_DNA"/>
</dbReference>
<evidence type="ECO:0000313" key="4">
    <source>
        <dbReference type="EMBL" id="TCS70326.1"/>
    </source>
</evidence>
<dbReference type="Gene3D" id="1.10.1790.10">
    <property type="entry name" value="PRD domain"/>
    <property type="match status" value="1"/>
</dbReference>
<keyword evidence="1" id="KW-0677">Repeat</keyword>
<keyword evidence="6" id="KW-1185">Reference proteome</keyword>
<evidence type="ECO:0000313" key="5">
    <source>
        <dbReference type="Proteomes" id="UP000294613"/>
    </source>
</evidence>
<dbReference type="InterPro" id="IPR011608">
    <property type="entry name" value="PRD"/>
</dbReference>
<comment type="caution">
    <text evidence="4">The sequence shown here is derived from an EMBL/GenBank/DDBJ whole genome shotgun (WGS) entry which is preliminary data.</text>
</comment>
<dbReference type="Gene3D" id="1.20.890.100">
    <property type="match status" value="1"/>
</dbReference>
<evidence type="ECO:0000313" key="6">
    <source>
        <dbReference type="Proteomes" id="UP000702954"/>
    </source>
</evidence>
<dbReference type="InterPro" id="IPR050661">
    <property type="entry name" value="BglG_antiterminators"/>
</dbReference>
<accession>A0A4R3JSZ7</accession>
<evidence type="ECO:0000313" key="3">
    <source>
        <dbReference type="EMBL" id="GBU04053.1"/>
    </source>
</evidence>
<dbReference type="Gene3D" id="2.30.24.10">
    <property type="entry name" value="CAT RNA-binding domain"/>
    <property type="match status" value="1"/>
</dbReference>
<gene>
    <name evidence="4" type="ORF">EDD74_101177</name>
    <name evidence="3" type="ORF">FAEUMB_05940</name>
</gene>
<dbReference type="SUPFAM" id="SSF50151">
    <property type="entry name" value="SacY-like RNA-binding domain"/>
    <property type="match status" value="1"/>
</dbReference>
<dbReference type="GO" id="GO:0003723">
    <property type="term" value="F:RNA binding"/>
    <property type="evidence" value="ECO:0007669"/>
    <property type="project" value="InterPro"/>
</dbReference>
<proteinExistence type="predicted"/>
<dbReference type="Proteomes" id="UP000702954">
    <property type="component" value="Unassembled WGS sequence"/>
</dbReference>
<dbReference type="Proteomes" id="UP000294613">
    <property type="component" value="Unassembled WGS sequence"/>
</dbReference>
<feature type="domain" description="PRD" evidence="2">
    <location>
        <begin position="172"/>
        <end position="275"/>
    </location>
</feature>
<dbReference type="GO" id="GO:0006355">
    <property type="term" value="P:regulation of DNA-templated transcription"/>
    <property type="evidence" value="ECO:0007669"/>
    <property type="project" value="InterPro"/>
</dbReference>
<protein>
    <submittedName>
        <fullName evidence="4">BglG family transcriptional antiterminator</fullName>
    </submittedName>
    <submittedName>
        <fullName evidence="3">Transcription antiterminator BglG</fullName>
    </submittedName>
</protein>
<dbReference type="Gene3D" id="1.20.58.1950">
    <property type="match status" value="1"/>
</dbReference>
<evidence type="ECO:0000256" key="1">
    <source>
        <dbReference type="ARBA" id="ARBA00022737"/>
    </source>
</evidence>
<dbReference type="InterPro" id="IPR004341">
    <property type="entry name" value="CAT_RNA-bd_dom"/>
</dbReference>
<dbReference type="PANTHER" id="PTHR30185:SF16">
    <property type="entry name" value="PROTEIN GLCT"/>
    <property type="match status" value="1"/>
</dbReference>
<dbReference type="SUPFAM" id="SSF63520">
    <property type="entry name" value="PTS-regulatory domain, PRD"/>
    <property type="match status" value="2"/>
</dbReference>
<name>A0A4R3JSZ7_9FIRM</name>
<dbReference type="PANTHER" id="PTHR30185">
    <property type="entry name" value="CRYPTIC BETA-GLUCOSIDE BGL OPERON ANTITERMINATOR"/>
    <property type="match status" value="1"/>
</dbReference>
<dbReference type="AlphaFoldDB" id="A0A4R3JSZ7"/>
<dbReference type="PROSITE" id="PS51372">
    <property type="entry name" value="PRD_2"/>
    <property type="match status" value="2"/>
</dbReference>